<evidence type="ECO:0000256" key="7">
    <source>
        <dbReference type="SAM" id="Phobius"/>
    </source>
</evidence>
<feature type="transmembrane region" description="Helical" evidence="7">
    <location>
        <begin position="393"/>
        <end position="413"/>
    </location>
</feature>
<dbReference type="AlphaFoldDB" id="A0A7I7RXK3"/>
<keyword evidence="6 7" id="KW-0472">Membrane</keyword>
<dbReference type="Gene3D" id="3.10.20.90">
    <property type="entry name" value="Phosphatidylinositol 3-kinase Catalytic Subunit, Chain A, domain 1"/>
    <property type="match status" value="1"/>
</dbReference>
<feature type="transmembrane region" description="Helical" evidence="7">
    <location>
        <begin position="240"/>
        <end position="261"/>
    </location>
</feature>
<keyword evidence="5 7" id="KW-1133">Transmembrane helix</keyword>
<evidence type="ECO:0000256" key="2">
    <source>
        <dbReference type="ARBA" id="ARBA00006162"/>
    </source>
</evidence>
<dbReference type="Proteomes" id="UP000467428">
    <property type="component" value="Chromosome"/>
</dbReference>
<evidence type="ECO:0000313" key="9">
    <source>
        <dbReference type="EMBL" id="BBY49233.1"/>
    </source>
</evidence>
<feature type="transmembrane region" description="Helical" evidence="7">
    <location>
        <begin position="139"/>
        <end position="156"/>
    </location>
</feature>
<dbReference type="InterPro" id="IPR024962">
    <property type="entry name" value="YukD-like"/>
</dbReference>
<evidence type="ECO:0000313" key="10">
    <source>
        <dbReference type="Proteomes" id="UP000467428"/>
    </source>
</evidence>
<evidence type="ECO:0000256" key="4">
    <source>
        <dbReference type="ARBA" id="ARBA00022692"/>
    </source>
</evidence>
<evidence type="ECO:0000256" key="5">
    <source>
        <dbReference type="ARBA" id="ARBA00022989"/>
    </source>
</evidence>
<feature type="transmembrane region" description="Helical" evidence="7">
    <location>
        <begin position="335"/>
        <end position="356"/>
    </location>
</feature>
<dbReference type="InterPro" id="IPR006707">
    <property type="entry name" value="T7SS_EccD"/>
</dbReference>
<feature type="transmembrane region" description="Helical" evidence="7">
    <location>
        <begin position="186"/>
        <end position="206"/>
    </location>
</feature>
<proteinExistence type="inferred from homology"/>
<dbReference type="EMBL" id="AP022593">
    <property type="protein sequence ID" value="BBY49233.1"/>
    <property type="molecule type" value="Genomic_DNA"/>
</dbReference>
<evidence type="ECO:0000256" key="6">
    <source>
        <dbReference type="ARBA" id="ARBA00023136"/>
    </source>
</evidence>
<feature type="transmembrane region" description="Helical" evidence="7">
    <location>
        <begin position="281"/>
        <end position="302"/>
    </location>
</feature>
<feature type="transmembrane region" description="Helical" evidence="7">
    <location>
        <begin position="213"/>
        <end position="234"/>
    </location>
</feature>
<evidence type="ECO:0000259" key="8">
    <source>
        <dbReference type="Pfam" id="PF19053"/>
    </source>
</evidence>
<dbReference type="GO" id="GO:0005886">
    <property type="term" value="C:plasma membrane"/>
    <property type="evidence" value="ECO:0007669"/>
    <property type="project" value="UniProtKB-SubCell"/>
</dbReference>
<feature type="transmembrane region" description="Helical" evidence="7">
    <location>
        <begin position="362"/>
        <end position="381"/>
    </location>
</feature>
<keyword evidence="3" id="KW-1003">Cell membrane</keyword>
<comment type="subcellular location">
    <subcellularLocation>
        <location evidence="1">Cell membrane</location>
        <topology evidence="1">Multi-pass membrane protein</topology>
    </subcellularLocation>
</comment>
<keyword evidence="10" id="KW-1185">Reference proteome</keyword>
<dbReference type="Pfam" id="PF08817">
    <property type="entry name" value="YukD"/>
    <property type="match status" value="1"/>
</dbReference>
<feature type="domain" description="EccD-like transmembrane" evidence="8">
    <location>
        <begin position="275"/>
        <end position="415"/>
    </location>
</feature>
<feature type="transmembrane region" description="Helical" evidence="7">
    <location>
        <begin position="308"/>
        <end position="323"/>
    </location>
</feature>
<name>A0A7I7RXK3_9MYCO</name>
<accession>A0A7I7RXK3</accession>
<dbReference type="Pfam" id="PF19053">
    <property type="entry name" value="EccD"/>
    <property type="match status" value="1"/>
</dbReference>
<organism evidence="9 10">
    <name type="scientific">Mycolicibacterium arabiense</name>
    <dbReference type="NCBI Taxonomy" id="1286181"/>
    <lineage>
        <taxon>Bacteria</taxon>
        <taxon>Bacillati</taxon>
        <taxon>Actinomycetota</taxon>
        <taxon>Actinomycetes</taxon>
        <taxon>Mycobacteriales</taxon>
        <taxon>Mycobacteriaceae</taxon>
        <taxon>Mycolicibacterium</taxon>
    </lineage>
</organism>
<dbReference type="NCBIfam" id="TIGR03920">
    <property type="entry name" value="T7SS_EccD"/>
    <property type="match status" value="1"/>
</dbReference>
<sequence length="419" mass="41432">MPMCRLSIHADDGDTTSEADLVLPTSSPVVAFLPDIVELAGRSATVDGRRWRLLRPSGTPVDEGLTFGDNGIRDGDVLLLVSESPRLPEDSPWDPAHAAVTANDRPSAAPVDVTAFGAAAIVIAVAASGWLGVVGSDRWFPVVVAAAAAVVATARAVTLRRDVMAAAAVAAWAGTGFLAVPAGPAAANVVLATVAAGTAAVVLSRWTERLSPILVACGVFSAILAVAAGAGTAWSMHASTVGAVTGVVALALLGASARIAAATSGLSADVAEDGAACRAHAILDGLTAGCASAVAVGAVVVAVASHDGAAAAFTGAVTVAMWLRSRAHADWPRRVALIVSGTCCAIASLAASVAAAPAVAPGYALVFVGLGFLANAVHAPGPAVRRVAAAAEYASLAAVIPLACWVGGLYAAARGWYAP</sequence>
<protein>
    <submittedName>
        <fullName evidence="9">Type VII secretion integral membrane protein EccD</fullName>
    </submittedName>
</protein>
<evidence type="ECO:0000256" key="3">
    <source>
        <dbReference type="ARBA" id="ARBA00022475"/>
    </source>
</evidence>
<comment type="similarity">
    <text evidence="2">Belongs to the EccD/Snm4 family.</text>
</comment>
<evidence type="ECO:0000256" key="1">
    <source>
        <dbReference type="ARBA" id="ARBA00004651"/>
    </source>
</evidence>
<feature type="transmembrane region" description="Helical" evidence="7">
    <location>
        <begin position="113"/>
        <end position="133"/>
    </location>
</feature>
<dbReference type="InterPro" id="IPR044049">
    <property type="entry name" value="EccD_transm"/>
</dbReference>
<reference evidence="9 10" key="1">
    <citation type="journal article" date="2019" name="Emerg. Microbes Infect.">
        <title>Comprehensive subspecies identification of 175 nontuberculous mycobacteria species based on 7547 genomic profiles.</title>
        <authorList>
            <person name="Matsumoto Y."/>
            <person name="Kinjo T."/>
            <person name="Motooka D."/>
            <person name="Nabeya D."/>
            <person name="Jung N."/>
            <person name="Uechi K."/>
            <person name="Horii T."/>
            <person name="Iida T."/>
            <person name="Fujita J."/>
            <person name="Nakamura S."/>
        </authorList>
    </citation>
    <scope>NUCLEOTIDE SEQUENCE [LARGE SCALE GENOMIC DNA]</scope>
    <source>
        <strain evidence="9 10">JCM 18538</strain>
    </source>
</reference>
<geneLocation type="plasmid" evidence="10">
    <name>pjcm18538 dna</name>
</geneLocation>
<keyword evidence="4 7" id="KW-0812">Transmembrane</keyword>
<gene>
    <name evidence="9" type="ORF">MARA_27010</name>
</gene>
<dbReference type="KEGG" id="marz:MARA_27010"/>
<feature type="transmembrane region" description="Helical" evidence="7">
    <location>
        <begin position="163"/>
        <end position="180"/>
    </location>
</feature>